<dbReference type="NCBIfam" id="TIGR00290">
    <property type="entry name" value="MJ0570_dom"/>
    <property type="match status" value="1"/>
</dbReference>
<dbReference type="SUPFAM" id="SSF52402">
    <property type="entry name" value="Adenine nucleotide alpha hydrolases-like"/>
    <property type="match status" value="1"/>
</dbReference>
<dbReference type="CDD" id="cd01994">
    <property type="entry name" value="AANH_PF0828-like"/>
    <property type="match status" value="1"/>
</dbReference>
<dbReference type="InterPro" id="IPR014729">
    <property type="entry name" value="Rossmann-like_a/b/a_fold"/>
</dbReference>
<name>A0ABV2AKY5_9EUKA</name>
<evidence type="ECO:0000256" key="4">
    <source>
        <dbReference type="ARBA" id="ARBA00031552"/>
    </source>
</evidence>
<dbReference type="PANTHER" id="PTHR12196:SF2">
    <property type="entry name" value="DIPHTHINE--AMMONIA LIGASE"/>
    <property type="match status" value="1"/>
</dbReference>
<evidence type="ECO:0000256" key="1">
    <source>
        <dbReference type="ARBA" id="ARBA00012089"/>
    </source>
</evidence>
<comment type="catalytic activity">
    <reaction evidence="5">
        <text>diphthine-[translation elongation factor 2] + NH4(+) + ATP = diphthamide-[translation elongation factor 2] + AMP + diphosphate + H(+)</text>
        <dbReference type="Rhea" id="RHEA:19753"/>
        <dbReference type="Rhea" id="RHEA-COMP:10172"/>
        <dbReference type="Rhea" id="RHEA-COMP:10174"/>
        <dbReference type="ChEBI" id="CHEBI:15378"/>
        <dbReference type="ChEBI" id="CHEBI:16692"/>
        <dbReference type="ChEBI" id="CHEBI:28938"/>
        <dbReference type="ChEBI" id="CHEBI:30616"/>
        <dbReference type="ChEBI" id="CHEBI:33019"/>
        <dbReference type="ChEBI" id="CHEBI:82696"/>
        <dbReference type="ChEBI" id="CHEBI:456215"/>
        <dbReference type="EC" id="6.3.1.14"/>
    </reaction>
</comment>
<keyword evidence="8" id="KW-1185">Reference proteome</keyword>
<evidence type="ECO:0000313" key="8">
    <source>
        <dbReference type="Proteomes" id="UP001439008"/>
    </source>
</evidence>
<feature type="domain" description="Diphthamide synthase" evidence="6">
    <location>
        <begin position="1"/>
        <end position="225"/>
    </location>
</feature>
<evidence type="ECO:0000313" key="7">
    <source>
        <dbReference type="EMBL" id="MES1920320.1"/>
    </source>
</evidence>
<dbReference type="InterPro" id="IPR002761">
    <property type="entry name" value="Diphthami_syn_dom"/>
</dbReference>
<evidence type="ECO:0000256" key="5">
    <source>
        <dbReference type="ARBA" id="ARBA00048108"/>
    </source>
</evidence>
<proteinExistence type="predicted"/>
<sequence>MKFAALLSGGKDSILGAILSIKGGNELVAIANLYPREDADEIDSYMYQTVGHRLINSVGEAIGVPLYKRKIRGEMILSTLDYSFKEGDEVEDLFELVKKIKFDIPDLAAISTGAVFSKYQASRVDNICERLNLKHLKFLWRMEPSKLLLSLKENNVEAIIVKTASSDLNPNEFLGVDVVQNIPKLDLIKSKISRIGEGGEYETITLNCPIFKKEIKVNFVKKGNLEDKICPTGYLKFTKFDLIKKNEKFTENNDFKIIEC</sequence>
<dbReference type="Gene3D" id="3.90.1490.10">
    <property type="entry name" value="putative n-type atp pyrophosphatase, domain 2"/>
    <property type="match status" value="1"/>
</dbReference>
<dbReference type="InterPro" id="IPR030662">
    <property type="entry name" value="DPH6/MJ0570"/>
</dbReference>
<dbReference type="EMBL" id="JBDODL010000609">
    <property type="protein sequence ID" value="MES1920320.1"/>
    <property type="molecule type" value="Genomic_DNA"/>
</dbReference>
<organism evidence="7 8">
    <name type="scientific">Bonamia ostreae</name>
    <dbReference type="NCBI Taxonomy" id="126728"/>
    <lineage>
        <taxon>Eukaryota</taxon>
        <taxon>Sar</taxon>
        <taxon>Rhizaria</taxon>
        <taxon>Endomyxa</taxon>
        <taxon>Ascetosporea</taxon>
        <taxon>Haplosporida</taxon>
        <taxon>Bonamia</taxon>
    </lineage>
</organism>
<dbReference type="Pfam" id="PF01902">
    <property type="entry name" value="Diphthami_syn_2"/>
    <property type="match status" value="1"/>
</dbReference>
<evidence type="ECO:0000259" key="6">
    <source>
        <dbReference type="Pfam" id="PF01902"/>
    </source>
</evidence>
<evidence type="ECO:0000256" key="2">
    <source>
        <dbReference type="ARBA" id="ARBA00018426"/>
    </source>
</evidence>
<gene>
    <name evidence="7" type="ORF">MHBO_002003</name>
</gene>
<dbReference type="PANTHER" id="PTHR12196">
    <property type="entry name" value="DOMAIN OF UNKNOWN FUNCTION 71 DUF71 -CONTAINING PROTEIN"/>
    <property type="match status" value="1"/>
</dbReference>
<dbReference type="Gene3D" id="3.40.50.620">
    <property type="entry name" value="HUPs"/>
    <property type="match status" value="1"/>
</dbReference>
<evidence type="ECO:0000256" key="3">
    <source>
        <dbReference type="ARBA" id="ARBA00029814"/>
    </source>
</evidence>
<dbReference type="Proteomes" id="UP001439008">
    <property type="component" value="Unassembled WGS sequence"/>
</dbReference>
<comment type="caution">
    <text evidence="7">The sequence shown here is derived from an EMBL/GenBank/DDBJ whole genome shotgun (WGS) entry which is preliminary data.</text>
</comment>
<dbReference type="EC" id="6.3.1.14" evidence="1"/>
<reference evidence="7 8" key="1">
    <citation type="journal article" date="2024" name="BMC Biol.">
        <title>Comparative genomics of Ascetosporea gives new insight into the evolutionary basis for animal parasitism in Rhizaria.</title>
        <authorList>
            <person name="Hiltunen Thoren M."/>
            <person name="Onut-Brannstrom I."/>
            <person name="Alfjorden A."/>
            <person name="Peckova H."/>
            <person name="Swords F."/>
            <person name="Hooper C."/>
            <person name="Holzer A.S."/>
            <person name="Bass D."/>
            <person name="Burki F."/>
        </authorList>
    </citation>
    <scope>NUCLEOTIDE SEQUENCE [LARGE SCALE GENOMIC DNA]</scope>
    <source>
        <strain evidence="7">20-A016</strain>
    </source>
</reference>
<protein>
    <recommendedName>
        <fullName evidence="2">Diphthine--ammonia ligase</fullName>
        <ecNumber evidence="1">6.3.1.14</ecNumber>
    </recommendedName>
    <alternativeName>
        <fullName evidence="3">Diphthamide synthase</fullName>
    </alternativeName>
    <alternativeName>
        <fullName evidence="4">Diphthamide synthetase</fullName>
    </alternativeName>
</protein>
<accession>A0ABV2AKY5</accession>